<dbReference type="SUPFAM" id="SSF47323">
    <property type="entry name" value="Anticodon-binding domain of a subclass of class I aminoacyl-tRNA synthetases"/>
    <property type="match status" value="1"/>
</dbReference>
<evidence type="ECO:0000259" key="12">
    <source>
        <dbReference type="SMART" id="SM00836"/>
    </source>
</evidence>
<keyword evidence="6 10" id="KW-0067">ATP-binding</keyword>
<evidence type="ECO:0000256" key="4">
    <source>
        <dbReference type="ARBA" id="ARBA00022598"/>
    </source>
</evidence>
<dbReference type="EMBL" id="JBHUDJ010000002">
    <property type="protein sequence ID" value="MFD1586317.1"/>
    <property type="molecule type" value="Genomic_DNA"/>
</dbReference>
<keyword evidence="8 10" id="KW-0030">Aminoacyl-tRNA synthetase</keyword>
<evidence type="ECO:0000256" key="7">
    <source>
        <dbReference type="ARBA" id="ARBA00022917"/>
    </source>
</evidence>
<sequence length="585" mass="65050">MFLSARAEVEDALTSALSSLDLPTDDLGIEEPPADVDAVLASSVAYRLAGEVGAPPPKVAADVADEIDAADYESLGAVQTQGPYVNFLPSEAYFQGTLDASQDEEYGRLDPKDTSVVVEHTSANPTGPVHVGRARNPIIGDALANVLDFAGYDVERHYYVNDAGRQMAVFTWAYETFDEEDLPEPERDRIEYDMVRYYRVGNEFLEDGPEDEVEAAEAEIQSIMQGLESGDEAAYERVSEVVDKVLSGMKECLGRLPAEFDEFVKETRFIRDGATDELVARLKELDAAVYEEDAWQLDLPDIDKNLVFLRSDGTSLYATRDLAHHEWKFENFDRAVTVLGEDHKLQADQLRTTLDLLGNDTSQLDQVLYSYVNLPEGKMSTRRGTGIDLDDLLDEAIDRARDEVETRLDDRLRNDELDEDDVERIAHQVGIGAVRYDIVSKQPTKAITFEWDRALDFEAQSAPYVQYVHARTCGILGEAREAGYEVPDADSLDVGALDTDAERDLLRVIARFPAVIEESAEDHQPHLVATYTREFAERFNAFYRECPVLDADDDVRDARLALVAAAKHTVANALTVLGVAAPESM</sequence>
<dbReference type="Proteomes" id="UP001597119">
    <property type="component" value="Unassembled WGS sequence"/>
</dbReference>
<evidence type="ECO:0000256" key="9">
    <source>
        <dbReference type="ARBA" id="ARBA00049339"/>
    </source>
</evidence>
<comment type="similarity">
    <text evidence="2 10 11">Belongs to the class-I aminoacyl-tRNA synthetase family.</text>
</comment>
<comment type="subcellular location">
    <subcellularLocation>
        <location evidence="1 10">Cytoplasm</location>
    </subcellularLocation>
</comment>
<dbReference type="Gene3D" id="3.30.1360.70">
    <property type="entry name" value="Arginyl tRNA synthetase N-terminal domain"/>
    <property type="match status" value="1"/>
</dbReference>
<dbReference type="InterPro" id="IPR035684">
    <property type="entry name" value="ArgRS_core"/>
</dbReference>
<feature type="domain" description="Arginyl tRNA synthetase N-terminal" evidence="13">
    <location>
        <begin position="7"/>
        <end position="89"/>
    </location>
</feature>
<evidence type="ECO:0000313" key="14">
    <source>
        <dbReference type="EMBL" id="MFD1586317.1"/>
    </source>
</evidence>
<dbReference type="InterPro" id="IPR014729">
    <property type="entry name" value="Rossmann-like_a/b/a_fold"/>
</dbReference>
<dbReference type="NCBIfam" id="TIGR00456">
    <property type="entry name" value="argS"/>
    <property type="match status" value="1"/>
</dbReference>
<proteinExistence type="inferred from homology"/>
<dbReference type="SMART" id="SM00836">
    <property type="entry name" value="DALR_1"/>
    <property type="match status" value="1"/>
</dbReference>
<evidence type="ECO:0000256" key="8">
    <source>
        <dbReference type="ARBA" id="ARBA00023146"/>
    </source>
</evidence>
<dbReference type="InterPro" id="IPR036695">
    <property type="entry name" value="Arg-tRNA-synth_N_sf"/>
</dbReference>
<dbReference type="GO" id="GO:0006420">
    <property type="term" value="P:arginyl-tRNA aminoacylation"/>
    <property type="evidence" value="ECO:0007669"/>
    <property type="project" value="UniProtKB-UniRule"/>
</dbReference>
<keyword evidence="7 10" id="KW-0648">Protein biosynthesis</keyword>
<dbReference type="HAMAP" id="MF_00123">
    <property type="entry name" value="Arg_tRNA_synth"/>
    <property type="match status" value="1"/>
</dbReference>
<evidence type="ECO:0000256" key="2">
    <source>
        <dbReference type="ARBA" id="ARBA00005594"/>
    </source>
</evidence>
<dbReference type="Gene3D" id="1.10.730.10">
    <property type="entry name" value="Isoleucyl-tRNA Synthetase, Domain 1"/>
    <property type="match status" value="1"/>
</dbReference>
<evidence type="ECO:0000256" key="3">
    <source>
        <dbReference type="ARBA" id="ARBA00022490"/>
    </source>
</evidence>
<dbReference type="InterPro" id="IPR005148">
    <property type="entry name" value="Arg-tRNA-synth_N"/>
</dbReference>
<name>A0ABD6CAM8_9EURY</name>
<keyword evidence="5 10" id="KW-0547">Nucleotide-binding</keyword>
<evidence type="ECO:0000256" key="6">
    <source>
        <dbReference type="ARBA" id="ARBA00022840"/>
    </source>
</evidence>
<dbReference type="Pfam" id="PF00750">
    <property type="entry name" value="tRNA-synt_1d"/>
    <property type="match status" value="1"/>
</dbReference>
<dbReference type="Pfam" id="PF05746">
    <property type="entry name" value="DALR_1"/>
    <property type="match status" value="1"/>
</dbReference>
<accession>A0ABD6CAM8</accession>
<protein>
    <recommendedName>
        <fullName evidence="10">Arginine--tRNA ligase</fullName>
        <ecNumber evidence="10">6.1.1.19</ecNumber>
    </recommendedName>
    <alternativeName>
        <fullName evidence="10">Arginyl-tRNA synthetase</fullName>
        <shortName evidence="10">ArgRS</shortName>
    </alternativeName>
</protein>
<keyword evidence="15" id="KW-1185">Reference proteome</keyword>
<dbReference type="SMART" id="SM01016">
    <property type="entry name" value="Arg_tRNA_synt_N"/>
    <property type="match status" value="1"/>
</dbReference>
<evidence type="ECO:0000256" key="11">
    <source>
        <dbReference type="RuleBase" id="RU363038"/>
    </source>
</evidence>
<dbReference type="InterPro" id="IPR008909">
    <property type="entry name" value="DALR_anticod-bd"/>
</dbReference>
<dbReference type="InterPro" id="IPR001278">
    <property type="entry name" value="Arg-tRNA-ligase"/>
</dbReference>
<evidence type="ECO:0000256" key="1">
    <source>
        <dbReference type="ARBA" id="ARBA00004496"/>
    </source>
</evidence>
<dbReference type="Pfam" id="PF03485">
    <property type="entry name" value="Arg_tRNA_synt_N"/>
    <property type="match status" value="1"/>
</dbReference>
<dbReference type="PANTHER" id="PTHR11956:SF5">
    <property type="entry name" value="ARGININE--TRNA LIGASE, CYTOPLASMIC"/>
    <property type="match status" value="1"/>
</dbReference>
<dbReference type="GO" id="GO:0005524">
    <property type="term" value="F:ATP binding"/>
    <property type="evidence" value="ECO:0007669"/>
    <property type="project" value="UniProtKB-UniRule"/>
</dbReference>
<reference evidence="14 15" key="1">
    <citation type="journal article" date="2019" name="Int. J. Syst. Evol. Microbiol.">
        <title>The Global Catalogue of Microorganisms (GCM) 10K type strain sequencing project: providing services to taxonomists for standard genome sequencing and annotation.</title>
        <authorList>
            <consortium name="The Broad Institute Genomics Platform"/>
            <consortium name="The Broad Institute Genome Sequencing Center for Infectious Disease"/>
            <person name="Wu L."/>
            <person name="Ma J."/>
        </authorList>
    </citation>
    <scope>NUCLEOTIDE SEQUENCE [LARGE SCALE GENOMIC DNA]</scope>
    <source>
        <strain evidence="14 15">CGMCC 1.12125</strain>
    </source>
</reference>
<evidence type="ECO:0000313" key="15">
    <source>
        <dbReference type="Proteomes" id="UP001597119"/>
    </source>
</evidence>
<dbReference type="RefSeq" id="WP_247380042.1">
    <property type="nucleotide sequence ID" value="NZ_JALLGV010000007.1"/>
</dbReference>
<dbReference type="SUPFAM" id="SSF55190">
    <property type="entry name" value="Arginyl-tRNA synthetase (ArgRS), N-terminal 'additional' domain"/>
    <property type="match status" value="1"/>
</dbReference>
<dbReference type="EC" id="6.1.1.19" evidence="10"/>
<organism evidence="14 15">
    <name type="scientific">Halorientalis brevis</name>
    <dbReference type="NCBI Taxonomy" id="1126241"/>
    <lineage>
        <taxon>Archaea</taxon>
        <taxon>Methanobacteriati</taxon>
        <taxon>Methanobacteriota</taxon>
        <taxon>Stenosarchaea group</taxon>
        <taxon>Halobacteria</taxon>
        <taxon>Halobacteriales</taxon>
        <taxon>Haloarculaceae</taxon>
        <taxon>Halorientalis</taxon>
    </lineage>
</organism>
<dbReference type="Gene3D" id="3.40.50.620">
    <property type="entry name" value="HUPs"/>
    <property type="match status" value="1"/>
</dbReference>
<dbReference type="SUPFAM" id="SSF52374">
    <property type="entry name" value="Nucleotidylyl transferase"/>
    <property type="match status" value="1"/>
</dbReference>
<dbReference type="InterPro" id="IPR009080">
    <property type="entry name" value="tRNAsynth_Ia_anticodon-bd"/>
</dbReference>
<feature type="short sequence motif" description="'HIGH' region" evidence="10">
    <location>
        <begin position="123"/>
        <end position="133"/>
    </location>
</feature>
<evidence type="ECO:0000256" key="5">
    <source>
        <dbReference type="ARBA" id="ARBA00022741"/>
    </source>
</evidence>
<keyword evidence="3 10" id="KW-0963">Cytoplasm</keyword>
<dbReference type="PRINTS" id="PR01038">
    <property type="entry name" value="TRNASYNTHARG"/>
</dbReference>
<feature type="domain" description="DALR anticodon binding" evidence="12">
    <location>
        <begin position="465"/>
        <end position="585"/>
    </location>
</feature>
<gene>
    <name evidence="10 14" type="primary">argS</name>
    <name evidence="14" type="ORF">ACFR9U_04945</name>
</gene>
<dbReference type="GO" id="GO:0005737">
    <property type="term" value="C:cytoplasm"/>
    <property type="evidence" value="ECO:0007669"/>
    <property type="project" value="UniProtKB-SubCell"/>
</dbReference>
<dbReference type="GO" id="GO:0004814">
    <property type="term" value="F:arginine-tRNA ligase activity"/>
    <property type="evidence" value="ECO:0007669"/>
    <property type="project" value="UniProtKB-UniRule"/>
</dbReference>
<dbReference type="PANTHER" id="PTHR11956">
    <property type="entry name" value="ARGINYL-TRNA SYNTHETASE"/>
    <property type="match status" value="1"/>
</dbReference>
<evidence type="ECO:0000256" key="10">
    <source>
        <dbReference type="HAMAP-Rule" id="MF_00123"/>
    </source>
</evidence>
<dbReference type="FunFam" id="1.10.730.10:FF:000008">
    <property type="entry name" value="Arginine--tRNA ligase"/>
    <property type="match status" value="1"/>
</dbReference>
<dbReference type="CDD" id="cd00671">
    <property type="entry name" value="ArgRS_core"/>
    <property type="match status" value="1"/>
</dbReference>
<comment type="caution">
    <text evidence="14">The sequence shown here is derived from an EMBL/GenBank/DDBJ whole genome shotgun (WGS) entry which is preliminary data.</text>
</comment>
<keyword evidence="4 10" id="KW-0436">Ligase</keyword>
<dbReference type="AlphaFoldDB" id="A0ABD6CAM8"/>
<evidence type="ECO:0000259" key="13">
    <source>
        <dbReference type="SMART" id="SM01016"/>
    </source>
</evidence>
<comment type="catalytic activity">
    <reaction evidence="9 10">
        <text>tRNA(Arg) + L-arginine + ATP = L-arginyl-tRNA(Arg) + AMP + diphosphate</text>
        <dbReference type="Rhea" id="RHEA:20301"/>
        <dbReference type="Rhea" id="RHEA-COMP:9658"/>
        <dbReference type="Rhea" id="RHEA-COMP:9673"/>
        <dbReference type="ChEBI" id="CHEBI:30616"/>
        <dbReference type="ChEBI" id="CHEBI:32682"/>
        <dbReference type="ChEBI" id="CHEBI:33019"/>
        <dbReference type="ChEBI" id="CHEBI:78442"/>
        <dbReference type="ChEBI" id="CHEBI:78513"/>
        <dbReference type="ChEBI" id="CHEBI:456215"/>
        <dbReference type="EC" id="6.1.1.19"/>
    </reaction>
</comment>